<dbReference type="PRINTS" id="PR00633">
    <property type="entry name" value="RCCNDNSATION"/>
</dbReference>
<dbReference type="PROSITE" id="PS00626">
    <property type="entry name" value="RCC1_2"/>
    <property type="match status" value="1"/>
</dbReference>
<feature type="repeat" description="RCC1" evidence="2">
    <location>
        <begin position="1"/>
        <end position="34"/>
    </location>
</feature>
<dbReference type="PANTHER" id="PTHR22872">
    <property type="entry name" value="BTK-BINDING PROTEIN-RELATED"/>
    <property type="match status" value="1"/>
</dbReference>
<dbReference type="PROSITE" id="PS50012">
    <property type="entry name" value="RCC1_3"/>
    <property type="match status" value="2"/>
</dbReference>
<evidence type="ECO:0000313" key="4">
    <source>
        <dbReference type="Proteomes" id="UP001293254"/>
    </source>
</evidence>
<dbReference type="AlphaFoldDB" id="A0AAE2CF95"/>
<dbReference type="InterPro" id="IPR009091">
    <property type="entry name" value="RCC1/BLIP-II"/>
</dbReference>
<evidence type="ECO:0000313" key="3">
    <source>
        <dbReference type="EMBL" id="KAK4419942.1"/>
    </source>
</evidence>
<comment type="caution">
    <text evidence="3">The sequence shown here is derived from an EMBL/GenBank/DDBJ whole genome shotgun (WGS) entry which is preliminary data.</text>
</comment>
<sequence length="122" mass="13490">MEETVVNPAQPANLSRKIISIAAGEAHTLALTADGKVYSWGRGTFGRLGTGSEEDRHFPVRVSFFGSDDDDEREEQLKIVGIAAGAYHSLALADDGSVWAWGYNICILYYDPFRNKNMLHEI</sequence>
<organism evidence="3 4">
    <name type="scientific">Sesamum alatum</name>
    <dbReference type="NCBI Taxonomy" id="300844"/>
    <lineage>
        <taxon>Eukaryota</taxon>
        <taxon>Viridiplantae</taxon>
        <taxon>Streptophyta</taxon>
        <taxon>Embryophyta</taxon>
        <taxon>Tracheophyta</taxon>
        <taxon>Spermatophyta</taxon>
        <taxon>Magnoliopsida</taxon>
        <taxon>eudicotyledons</taxon>
        <taxon>Gunneridae</taxon>
        <taxon>Pentapetalae</taxon>
        <taxon>asterids</taxon>
        <taxon>lamiids</taxon>
        <taxon>Lamiales</taxon>
        <taxon>Pedaliaceae</taxon>
        <taxon>Sesamum</taxon>
    </lineage>
</organism>
<feature type="repeat" description="RCC1" evidence="2">
    <location>
        <begin position="35"/>
        <end position="95"/>
    </location>
</feature>
<keyword evidence="4" id="KW-1185">Reference proteome</keyword>
<proteinExistence type="predicted"/>
<accession>A0AAE2CF95</accession>
<dbReference type="EMBL" id="JACGWO010000009">
    <property type="protein sequence ID" value="KAK4419942.1"/>
    <property type="molecule type" value="Genomic_DNA"/>
</dbReference>
<evidence type="ECO:0000256" key="2">
    <source>
        <dbReference type="PROSITE-ProRule" id="PRU00235"/>
    </source>
</evidence>
<name>A0AAE2CF95_9LAMI</name>
<dbReference type="Pfam" id="PF00415">
    <property type="entry name" value="RCC1"/>
    <property type="match status" value="1"/>
</dbReference>
<gene>
    <name evidence="3" type="ORF">Salat_2407100</name>
</gene>
<dbReference type="SUPFAM" id="SSF50985">
    <property type="entry name" value="RCC1/BLIP-II"/>
    <property type="match status" value="1"/>
</dbReference>
<reference evidence="3" key="2">
    <citation type="journal article" date="2024" name="Plant">
        <title>Genomic evolution and insights into agronomic trait innovations of Sesamum species.</title>
        <authorList>
            <person name="Miao H."/>
            <person name="Wang L."/>
            <person name="Qu L."/>
            <person name="Liu H."/>
            <person name="Sun Y."/>
            <person name="Le M."/>
            <person name="Wang Q."/>
            <person name="Wei S."/>
            <person name="Zheng Y."/>
            <person name="Lin W."/>
            <person name="Duan Y."/>
            <person name="Cao H."/>
            <person name="Xiong S."/>
            <person name="Wang X."/>
            <person name="Wei L."/>
            <person name="Li C."/>
            <person name="Ma Q."/>
            <person name="Ju M."/>
            <person name="Zhao R."/>
            <person name="Li G."/>
            <person name="Mu C."/>
            <person name="Tian Q."/>
            <person name="Mei H."/>
            <person name="Zhang T."/>
            <person name="Gao T."/>
            <person name="Zhang H."/>
        </authorList>
    </citation>
    <scope>NUCLEOTIDE SEQUENCE</scope>
    <source>
        <strain evidence="3">3651</strain>
    </source>
</reference>
<dbReference type="Proteomes" id="UP001293254">
    <property type="component" value="Unassembled WGS sequence"/>
</dbReference>
<dbReference type="Gene3D" id="2.130.10.30">
    <property type="entry name" value="Regulator of chromosome condensation 1/beta-lactamase-inhibitor protein II"/>
    <property type="match status" value="1"/>
</dbReference>
<keyword evidence="1" id="KW-0677">Repeat</keyword>
<protein>
    <submittedName>
        <fullName evidence="3">E3 ubiquitin-protein ligase HERC2</fullName>
    </submittedName>
</protein>
<evidence type="ECO:0000256" key="1">
    <source>
        <dbReference type="ARBA" id="ARBA00022737"/>
    </source>
</evidence>
<dbReference type="InterPro" id="IPR051625">
    <property type="entry name" value="Signaling_Regulatory_Domain"/>
</dbReference>
<reference evidence="3" key="1">
    <citation type="submission" date="2020-06" db="EMBL/GenBank/DDBJ databases">
        <authorList>
            <person name="Li T."/>
            <person name="Hu X."/>
            <person name="Zhang T."/>
            <person name="Song X."/>
            <person name="Zhang H."/>
            <person name="Dai N."/>
            <person name="Sheng W."/>
            <person name="Hou X."/>
            <person name="Wei L."/>
        </authorList>
    </citation>
    <scope>NUCLEOTIDE SEQUENCE</scope>
    <source>
        <strain evidence="3">3651</strain>
        <tissue evidence="3">Leaf</tissue>
    </source>
</reference>
<dbReference type="InterPro" id="IPR000408">
    <property type="entry name" value="Reg_chr_condens"/>
</dbReference>